<dbReference type="EMBL" id="JACRWE010000003">
    <property type="protein sequence ID" value="MBC5996410.1"/>
    <property type="molecule type" value="Genomic_DNA"/>
</dbReference>
<protein>
    <submittedName>
        <fullName evidence="2">M48 family metallopeptidase</fullName>
    </submittedName>
</protein>
<keyword evidence="3" id="KW-1185">Reference proteome</keyword>
<proteinExistence type="predicted"/>
<dbReference type="RefSeq" id="WP_153972994.1">
    <property type="nucleotide sequence ID" value="NZ_JACRWE010000003.1"/>
</dbReference>
<dbReference type="PANTHER" id="PTHR30399">
    <property type="entry name" value="UNCHARACTERIZED PROTEIN YGJP"/>
    <property type="match status" value="1"/>
</dbReference>
<comment type="caution">
    <text evidence="2">The sequence shown here is derived from an EMBL/GenBank/DDBJ whole genome shotgun (WGS) entry which is preliminary data.</text>
</comment>
<accession>A0ABR7JNG9</accession>
<evidence type="ECO:0000313" key="2">
    <source>
        <dbReference type="EMBL" id="MBC5996410.1"/>
    </source>
</evidence>
<gene>
    <name evidence="2" type="ORF">H8923_06510</name>
</gene>
<dbReference type="Pfam" id="PF01863">
    <property type="entry name" value="YgjP-like"/>
    <property type="match status" value="1"/>
</dbReference>
<dbReference type="InterPro" id="IPR002725">
    <property type="entry name" value="YgjP-like_metallopeptidase"/>
</dbReference>
<sequence>MIKDKNIHNECEIINIKHKNIDIDANVVYRKRKNITIQIKPKYEVTIISPYGVSKKILKDLLIQKGDWILKKFEEYKSIEHLFKEKEFIDGEKFMYLGSEYKLKIINDINEEVLIDEGYLIVKVKSADKEYIRKMLKKWYKRESERLVSERLIYCKEKFKYMKQLTPSKLKVKEQKKRWGTCTSKGAIYINSKISMAKIDAIDYILVHEFSHLVHMNHSNDFYEFVKKIMPNYKEQEKWLKDNSYKLKL</sequence>
<dbReference type="Proteomes" id="UP000609849">
    <property type="component" value="Unassembled WGS sequence"/>
</dbReference>
<organism evidence="2 3">
    <name type="scientific">Romboutsia faecis</name>
    <dbReference type="NCBI Taxonomy" id="2764597"/>
    <lineage>
        <taxon>Bacteria</taxon>
        <taxon>Bacillati</taxon>
        <taxon>Bacillota</taxon>
        <taxon>Clostridia</taxon>
        <taxon>Peptostreptococcales</taxon>
        <taxon>Peptostreptococcaceae</taxon>
        <taxon>Romboutsia</taxon>
    </lineage>
</organism>
<dbReference type="InterPro" id="IPR053136">
    <property type="entry name" value="UTP_pyrophosphatase-like"/>
</dbReference>
<name>A0ABR7JNG9_9FIRM</name>
<evidence type="ECO:0000313" key="3">
    <source>
        <dbReference type="Proteomes" id="UP000609849"/>
    </source>
</evidence>
<dbReference type="CDD" id="cd07344">
    <property type="entry name" value="M48_yhfN_like"/>
    <property type="match status" value="1"/>
</dbReference>
<feature type="domain" description="YgjP-like metallopeptidase" evidence="1">
    <location>
        <begin position="33"/>
        <end position="242"/>
    </location>
</feature>
<reference evidence="2 3" key="1">
    <citation type="submission" date="2020-08" db="EMBL/GenBank/DDBJ databases">
        <authorList>
            <person name="Liu C."/>
            <person name="Sun Q."/>
        </authorList>
    </citation>
    <scope>NUCLEOTIDE SEQUENCE [LARGE SCALE GENOMIC DNA]</scope>
    <source>
        <strain evidence="2 3">NSJ-18</strain>
    </source>
</reference>
<evidence type="ECO:0000259" key="1">
    <source>
        <dbReference type="Pfam" id="PF01863"/>
    </source>
</evidence>
<dbReference type="Gene3D" id="3.30.2010.10">
    <property type="entry name" value="Metalloproteases ('zincins'), catalytic domain"/>
    <property type="match status" value="1"/>
</dbReference>
<dbReference type="PANTHER" id="PTHR30399:SF1">
    <property type="entry name" value="UTP PYROPHOSPHATASE"/>
    <property type="match status" value="1"/>
</dbReference>